<keyword evidence="5" id="KW-1185">Reference proteome</keyword>
<keyword evidence="2" id="KW-0479">Metal-binding</keyword>
<reference evidence="4 5" key="1">
    <citation type="submission" date="2013-11" db="EMBL/GenBank/DDBJ databases">
        <title>The Genome Sequence of Phytophthora parasitica P1569.</title>
        <authorList>
            <consortium name="The Broad Institute Genomics Platform"/>
            <person name="Russ C."/>
            <person name="Tyler B."/>
            <person name="Panabieres F."/>
            <person name="Shan W."/>
            <person name="Tripathy S."/>
            <person name="Grunwald N."/>
            <person name="Machado M."/>
            <person name="Johnson C.S."/>
            <person name="Arredondo F."/>
            <person name="Hong C."/>
            <person name="Coffey M."/>
            <person name="Young S.K."/>
            <person name="Zeng Q."/>
            <person name="Gargeya S."/>
            <person name="Fitzgerald M."/>
            <person name="Abouelleil A."/>
            <person name="Alvarado L."/>
            <person name="Chapman S.B."/>
            <person name="Gainer-Dewar J."/>
            <person name="Goldberg J."/>
            <person name="Griggs A."/>
            <person name="Gujja S."/>
            <person name="Hansen M."/>
            <person name="Howarth C."/>
            <person name="Imamovic A."/>
            <person name="Ireland A."/>
            <person name="Larimer J."/>
            <person name="McCowan C."/>
            <person name="Murphy C."/>
            <person name="Pearson M."/>
            <person name="Poon T.W."/>
            <person name="Priest M."/>
            <person name="Roberts A."/>
            <person name="Saif S."/>
            <person name="Shea T."/>
            <person name="Sykes S."/>
            <person name="Wortman J."/>
            <person name="Nusbaum C."/>
            <person name="Birren B."/>
        </authorList>
    </citation>
    <scope>NUCLEOTIDE SEQUENCE [LARGE SCALE GENOMIC DNA]</scope>
    <source>
        <strain evidence="4 5">P1569</strain>
    </source>
</reference>
<evidence type="ECO:0000256" key="1">
    <source>
        <dbReference type="ARBA" id="ARBA00001968"/>
    </source>
</evidence>
<accession>V9FHK7</accession>
<dbReference type="AlphaFoldDB" id="V9FHK7"/>
<feature type="domain" description="DDE Tnp4" evidence="3">
    <location>
        <begin position="177"/>
        <end position="243"/>
    </location>
</feature>
<dbReference type="PANTHER" id="PTHR34615:SF1">
    <property type="entry name" value="PX DOMAIN-CONTAINING PROTEIN"/>
    <property type="match status" value="1"/>
</dbReference>
<dbReference type="GO" id="GO:0046872">
    <property type="term" value="F:metal ion binding"/>
    <property type="evidence" value="ECO:0007669"/>
    <property type="project" value="UniProtKB-KW"/>
</dbReference>
<comment type="caution">
    <text evidence="4">The sequence shown here is derived from an EMBL/GenBank/DDBJ whole genome shotgun (WGS) entry which is preliminary data.</text>
</comment>
<protein>
    <recommendedName>
        <fullName evidence="3">DDE Tnp4 domain-containing protein</fullName>
    </recommendedName>
</protein>
<dbReference type="InterPro" id="IPR027806">
    <property type="entry name" value="HARBI1_dom"/>
</dbReference>
<dbReference type="EMBL" id="ANIZ01001039">
    <property type="protein sequence ID" value="ETI50288.1"/>
    <property type="molecule type" value="Genomic_DNA"/>
</dbReference>
<dbReference type="HOGENOM" id="CLU_1059481_0_0_1"/>
<evidence type="ECO:0000256" key="2">
    <source>
        <dbReference type="ARBA" id="ARBA00022723"/>
    </source>
</evidence>
<dbReference type="PANTHER" id="PTHR34615">
    <property type="entry name" value="PX DOMAIN-CONTAINING PROTEIN"/>
    <property type="match status" value="1"/>
</dbReference>
<evidence type="ECO:0000313" key="5">
    <source>
        <dbReference type="Proteomes" id="UP000018721"/>
    </source>
</evidence>
<name>V9FHK7_PHYNI</name>
<dbReference type="Pfam" id="PF13359">
    <property type="entry name" value="DDE_Tnp_4"/>
    <property type="match status" value="1"/>
</dbReference>
<proteinExistence type="predicted"/>
<comment type="cofactor">
    <cofactor evidence="1">
        <name>a divalent metal cation</name>
        <dbReference type="ChEBI" id="CHEBI:60240"/>
    </cofactor>
</comment>
<gene>
    <name evidence="4" type="ORF">F443_06141</name>
</gene>
<sequence length="263" mass="30125">MRLDVTDRELQLVLAALLALGMDMDDVMSYLVQFISTRALQDRVALARKPFNLADLDAETCKLRLRFYPEEILVLEEALGLPATIYTAQMCPIPRQEALCLLLRRLAYPSRYEDLRSEFMHTAPVLSSAVNTTARMIYSKIQNKMEFDHRMIGCYKQYSADAIFDKVRRLTNCIGFIDGTFRRTCRPTRFQQQAYSGHKKMHGIKFQSITMANGLFVSLHGPLEGRRHDGYMLQASEVEAKMENYPGYVLQRGCRSLASEEDG</sequence>
<dbReference type="OrthoDB" id="10392190at2759"/>
<organism evidence="4 5">
    <name type="scientific">Phytophthora nicotianae P1569</name>
    <dbReference type="NCBI Taxonomy" id="1317065"/>
    <lineage>
        <taxon>Eukaryota</taxon>
        <taxon>Sar</taxon>
        <taxon>Stramenopiles</taxon>
        <taxon>Oomycota</taxon>
        <taxon>Peronosporomycetes</taxon>
        <taxon>Peronosporales</taxon>
        <taxon>Peronosporaceae</taxon>
        <taxon>Phytophthora</taxon>
    </lineage>
</organism>
<evidence type="ECO:0000313" key="4">
    <source>
        <dbReference type="EMBL" id="ETI50288.1"/>
    </source>
</evidence>
<evidence type="ECO:0000259" key="3">
    <source>
        <dbReference type="Pfam" id="PF13359"/>
    </source>
</evidence>
<dbReference type="Proteomes" id="UP000018721">
    <property type="component" value="Unassembled WGS sequence"/>
</dbReference>
<dbReference type="eggNOG" id="ENOG502SNE2">
    <property type="taxonomic scope" value="Eukaryota"/>
</dbReference>